<reference evidence="2" key="1">
    <citation type="submission" date="2019-05" db="EMBL/GenBank/DDBJ databases">
        <authorList>
            <person name="Piombo E."/>
        </authorList>
    </citation>
    <scope>NUCLEOTIDE SEQUENCE</scope>
    <source>
        <strain evidence="2">C2S</strain>
    </source>
</reference>
<dbReference type="Proteomes" id="UP000760494">
    <property type="component" value="Unassembled WGS sequence"/>
</dbReference>
<accession>A0A5Q3GDI1</accession>
<sequence length="774" mass="89483">MTQPMVVEDPDHGVGLKQTKEMPTLSAEEIPPTTFHSFSYLATELRLKIWKASCFPYAATKRGLHYINLESIGGNEISGEVTTEMAATEMKALHPDFPTTPNDQGLPDAQIDLPICGTLVFGKLAESQGRHFKLNIWRDIQDKDLDLPDLDECLSKACQPYPWKPWHEELEDDEEPYEERPGLESSAHEPEPFPPTCLLYRHKKHAERFMVMPTRDLFCIKSLGRGDLPVTIQAPRLHVPCPNGQESVLLHSFNLVFDFHTSWLHDFPESWNELTEEDSPRDLFATWANTGNNSRGDAPCIYLLKKAARRVPHWGTKDDIVFHDCDNAYVEVDNEYFGFFPGKPAEASAMLQFLWRVWALRTVAFCEDCTHDEICEICQLDPGFDMTEFVKVLVRHEKEPARGQIEDRVDELDELAKGNDCEVEHDSEDDKEVQEASELPVELRLQIWDAACLSYIFYDRHKSRMHYIDVEPSAGSNTLLAYHRSTVDIAEGVDKSGCLAHALWTACTESREAVSKYWLKYPYGNMSLPPARLRMHDNEEVWDAPVSPTKDVFCIKSKSWKWKAIDENNKQWRVAIPHLSPTGPQNIYIKRIAFEFDQTWNMDLPGNYYDLASENFARGFFSRFCYGAFFKYATEPNVYLIEQSGHWTGYLPKDHFRESSSCKDYDTDYALVQPYYRCFRCKDWHETDGAFANVRSFIDKLEELCEVCEPDRPNTKHDHYVDWQWIRPDYKSSDCIRYIACLDKKIEDCVGPQVNMRFPLLMPTGDEIWDSGFM</sequence>
<organism evidence="2 3">
    <name type="scientific">Fusarium fujikuroi</name>
    <name type="common">Bakanae and foot rot disease fungus</name>
    <name type="synonym">Gibberella fujikuroi</name>
    <dbReference type="NCBI Taxonomy" id="5127"/>
    <lineage>
        <taxon>Eukaryota</taxon>
        <taxon>Fungi</taxon>
        <taxon>Dikarya</taxon>
        <taxon>Ascomycota</taxon>
        <taxon>Pezizomycotina</taxon>
        <taxon>Sordariomycetes</taxon>
        <taxon>Hypocreomycetidae</taxon>
        <taxon>Hypocreales</taxon>
        <taxon>Nectriaceae</taxon>
        <taxon>Fusarium</taxon>
        <taxon>Fusarium fujikuroi species complex</taxon>
    </lineage>
</organism>
<feature type="compositionally biased region" description="Basic and acidic residues" evidence="1">
    <location>
        <begin position="178"/>
        <end position="190"/>
    </location>
</feature>
<dbReference type="PANTHER" id="PTHR35910:SF1">
    <property type="entry name" value="2EXR DOMAIN-CONTAINING PROTEIN"/>
    <property type="match status" value="1"/>
</dbReference>
<gene>
    <name evidence="2" type="ORF">C2S_2139</name>
</gene>
<evidence type="ECO:0000313" key="3">
    <source>
        <dbReference type="Proteomes" id="UP000760494"/>
    </source>
</evidence>
<dbReference type="AlphaFoldDB" id="A0A5Q3GDI1"/>
<evidence type="ECO:0000313" key="2">
    <source>
        <dbReference type="EMBL" id="VTT77061.1"/>
    </source>
</evidence>
<proteinExistence type="predicted"/>
<dbReference type="EMBL" id="CABFJX010000385">
    <property type="protein sequence ID" value="VTT77061.1"/>
    <property type="molecule type" value="Genomic_DNA"/>
</dbReference>
<name>A0A5Q3GDI1_FUSFU</name>
<dbReference type="PANTHER" id="PTHR35910">
    <property type="entry name" value="2EXR DOMAIN-CONTAINING PROTEIN"/>
    <property type="match status" value="1"/>
</dbReference>
<protein>
    <submittedName>
        <fullName evidence="2">Uncharacterized protein</fullName>
    </submittedName>
</protein>
<feature type="region of interest" description="Disordered" evidence="1">
    <location>
        <begin position="170"/>
        <end position="190"/>
    </location>
</feature>
<evidence type="ECO:0000256" key="1">
    <source>
        <dbReference type="SAM" id="MobiDB-lite"/>
    </source>
</evidence>
<comment type="caution">
    <text evidence="2">The sequence shown here is derived from an EMBL/GenBank/DDBJ whole genome shotgun (WGS) entry which is preliminary data.</text>
</comment>